<proteinExistence type="inferred from homology"/>
<evidence type="ECO:0000256" key="4">
    <source>
        <dbReference type="ARBA" id="ARBA00010617"/>
    </source>
</evidence>
<dbReference type="Proteomes" id="UP000299084">
    <property type="component" value="Unassembled WGS sequence"/>
</dbReference>
<keyword evidence="9" id="KW-0492">Microsome</keyword>
<keyword evidence="6" id="KW-0349">Heme</keyword>
<name>A0A5N4DK39_CAMDR</name>
<sequence>MLFQPIEFGGGKLSKVYGPVFTLYFGLKPTIVLHGYEAVKEALIDMGEEFSGRGSFPLAERVNKGYGILFSNGKRWKEIRRFSLMTLRNFGMGKRSIEDRVQEEARCLVEELRKTNASPCDPTFILGCAPCNVICSIIFQNRFDYTDHDFLSLLEKFNENLRIMSSPWIQVRSRSSLPENLSCLLSAKVQEEIDRVIGRHRSPCMQDRSRMPYTDAVVHEIQRYIDLIPTNLPHAVTHDIKFRNYLIPKVRLISPVVTSALLKLPYPCVVSILYQCKMRENCKNHTCGSLIDFVLFPVCGYKSL</sequence>
<dbReference type="GO" id="GO:0020037">
    <property type="term" value="F:heme binding"/>
    <property type="evidence" value="ECO:0007669"/>
    <property type="project" value="InterPro"/>
</dbReference>
<dbReference type="AlphaFoldDB" id="A0A5N4DK39"/>
<organism evidence="14 15">
    <name type="scientific">Camelus dromedarius</name>
    <name type="common">Dromedary</name>
    <name type="synonym">Arabian camel</name>
    <dbReference type="NCBI Taxonomy" id="9838"/>
    <lineage>
        <taxon>Eukaryota</taxon>
        <taxon>Metazoa</taxon>
        <taxon>Chordata</taxon>
        <taxon>Craniata</taxon>
        <taxon>Vertebrata</taxon>
        <taxon>Euteleostomi</taxon>
        <taxon>Mammalia</taxon>
        <taxon>Eutheria</taxon>
        <taxon>Laurasiatheria</taxon>
        <taxon>Artiodactyla</taxon>
        <taxon>Tylopoda</taxon>
        <taxon>Camelidae</taxon>
        <taxon>Camelus</taxon>
    </lineage>
</organism>
<comment type="subcellular location">
    <subcellularLocation>
        <location evidence="3">Endoplasmic reticulum membrane</location>
        <topology evidence="3">Peripheral membrane protein</topology>
    </subcellularLocation>
    <subcellularLocation>
        <location evidence="2">Microsome membrane</location>
        <topology evidence="2">Peripheral membrane protein</topology>
    </subcellularLocation>
</comment>
<dbReference type="InterPro" id="IPR001128">
    <property type="entry name" value="Cyt_P450"/>
</dbReference>
<dbReference type="Pfam" id="PF00067">
    <property type="entry name" value="p450"/>
    <property type="match status" value="2"/>
</dbReference>
<keyword evidence="11" id="KW-0408">Iron</keyword>
<evidence type="ECO:0000256" key="5">
    <source>
        <dbReference type="ARBA" id="ARBA00012109"/>
    </source>
</evidence>
<evidence type="ECO:0000256" key="8">
    <source>
        <dbReference type="ARBA" id="ARBA00022824"/>
    </source>
</evidence>
<evidence type="ECO:0000256" key="7">
    <source>
        <dbReference type="ARBA" id="ARBA00022723"/>
    </source>
</evidence>
<evidence type="ECO:0000256" key="1">
    <source>
        <dbReference type="ARBA" id="ARBA00001971"/>
    </source>
</evidence>
<dbReference type="PANTHER" id="PTHR24300">
    <property type="entry name" value="CYTOCHROME P450 508A4-RELATED"/>
    <property type="match status" value="1"/>
</dbReference>
<dbReference type="GO" id="GO:0006082">
    <property type="term" value="P:organic acid metabolic process"/>
    <property type="evidence" value="ECO:0007669"/>
    <property type="project" value="TreeGrafter"/>
</dbReference>
<dbReference type="InterPro" id="IPR002401">
    <property type="entry name" value="Cyt_P450_E_grp-I"/>
</dbReference>
<evidence type="ECO:0000256" key="3">
    <source>
        <dbReference type="ARBA" id="ARBA00004406"/>
    </source>
</evidence>
<dbReference type="EMBL" id="JWIN03000011">
    <property type="protein sequence ID" value="KAB1271436.1"/>
    <property type="molecule type" value="Genomic_DNA"/>
</dbReference>
<dbReference type="Gene3D" id="1.10.630.10">
    <property type="entry name" value="Cytochrome P450"/>
    <property type="match status" value="2"/>
</dbReference>
<dbReference type="GO" id="GO:0006805">
    <property type="term" value="P:xenobiotic metabolic process"/>
    <property type="evidence" value="ECO:0007669"/>
    <property type="project" value="TreeGrafter"/>
</dbReference>
<dbReference type="PANTHER" id="PTHR24300:SF423">
    <property type="entry name" value="CYTOCHROME P450 2C18"/>
    <property type="match status" value="1"/>
</dbReference>
<dbReference type="FunFam" id="1.10.630.10:FF:000238">
    <property type="entry name" value="Cytochrome P450 2A6"/>
    <property type="match status" value="1"/>
</dbReference>
<dbReference type="SUPFAM" id="SSF48264">
    <property type="entry name" value="Cytochrome P450"/>
    <property type="match status" value="1"/>
</dbReference>
<dbReference type="InterPro" id="IPR050182">
    <property type="entry name" value="Cytochrome_P450_fam2"/>
</dbReference>
<dbReference type="GO" id="GO:0016712">
    <property type="term" value="F:oxidoreductase activity, acting on paired donors, with incorporation or reduction of molecular oxygen, reduced flavin or flavoprotein as one donor, and incorporation of one atom of oxygen"/>
    <property type="evidence" value="ECO:0007669"/>
    <property type="project" value="UniProtKB-EC"/>
</dbReference>
<evidence type="ECO:0000256" key="2">
    <source>
        <dbReference type="ARBA" id="ARBA00004174"/>
    </source>
</evidence>
<dbReference type="InterPro" id="IPR036396">
    <property type="entry name" value="Cyt_P450_sf"/>
</dbReference>
<comment type="caution">
    <text evidence="14">The sequence shown here is derived from an EMBL/GenBank/DDBJ whole genome shotgun (WGS) entry which is preliminary data.</text>
</comment>
<evidence type="ECO:0000256" key="11">
    <source>
        <dbReference type="ARBA" id="ARBA00023004"/>
    </source>
</evidence>
<reference evidence="14 15" key="1">
    <citation type="journal article" date="2019" name="Mol. Ecol. Resour.">
        <title>Improving Illumina assemblies with Hi-C and long reads: an example with the North African dromedary.</title>
        <authorList>
            <person name="Elbers J.P."/>
            <person name="Rogers M.F."/>
            <person name="Perelman P.L."/>
            <person name="Proskuryakova A.A."/>
            <person name="Serdyukova N.A."/>
            <person name="Johnson W.E."/>
            <person name="Horin P."/>
            <person name="Corander J."/>
            <person name="Murphy D."/>
            <person name="Burger P.A."/>
        </authorList>
    </citation>
    <scope>NUCLEOTIDE SEQUENCE [LARGE SCALE GENOMIC DNA]</scope>
    <source>
        <strain evidence="14">Drom800</strain>
        <tissue evidence="14">Blood</tissue>
    </source>
</reference>
<accession>A0A5N4DK39</accession>
<evidence type="ECO:0000256" key="13">
    <source>
        <dbReference type="ARBA" id="ARBA00023136"/>
    </source>
</evidence>
<keyword evidence="8" id="KW-0256">Endoplasmic reticulum</keyword>
<comment type="similarity">
    <text evidence="4">Belongs to the cytochrome P450 family.</text>
</comment>
<keyword evidence="15" id="KW-1185">Reference proteome</keyword>
<keyword evidence="12" id="KW-0503">Monooxygenase</keyword>
<evidence type="ECO:0000256" key="10">
    <source>
        <dbReference type="ARBA" id="ARBA00023002"/>
    </source>
</evidence>
<gene>
    <name evidence="14" type="ORF">Cadr_000009348</name>
</gene>
<evidence type="ECO:0000313" key="15">
    <source>
        <dbReference type="Proteomes" id="UP000299084"/>
    </source>
</evidence>
<protein>
    <recommendedName>
        <fullName evidence="5">unspecific monooxygenase</fullName>
        <ecNumber evidence="5">1.14.14.1</ecNumber>
    </recommendedName>
</protein>
<keyword evidence="7" id="KW-0479">Metal-binding</keyword>
<evidence type="ECO:0000256" key="9">
    <source>
        <dbReference type="ARBA" id="ARBA00022848"/>
    </source>
</evidence>
<evidence type="ECO:0000313" key="14">
    <source>
        <dbReference type="EMBL" id="KAB1271436.1"/>
    </source>
</evidence>
<evidence type="ECO:0000256" key="12">
    <source>
        <dbReference type="ARBA" id="ARBA00023033"/>
    </source>
</evidence>
<dbReference type="GO" id="GO:0005789">
    <property type="term" value="C:endoplasmic reticulum membrane"/>
    <property type="evidence" value="ECO:0007669"/>
    <property type="project" value="UniProtKB-SubCell"/>
</dbReference>
<dbReference type="STRING" id="9838.ENSCDRP00005018673"/>
<comment type="cofactor">
    <cofactor evidence="1">
        <name>heme</name>
        <dbReference type="ChEBI" id="CHEBI:30413"/>
    </cofactor>
</comment>
<evidence type="ECO:0000256" key="6">
    <source>
        <dbReference type="ARBA" id="ARBA00022617"/>
    </source>
</evidence>
<keyword evidence="13" id="KW-0472">Membrane</keyword>
<dbReference type="GO" id="GO:0005506">
    <property type="term" value="F:iron ion binding"/>
    <property type="evidence" value="ECO:0007669"/>
    <property type="project" value="InterPro"/>
</dbReference>
<dbReference type="PRINTS" id="PR00463">
    <property type="entry name" value="EP450I"/>
</dbReference>
<keyword evidence="10" id="KW-0560">Oxidoreductase</keyword>
<dbReference type="EC" id="1.14.14.1" evidence="5"/>